<dbReference type="RefSeq" id="WP_071327035.1">
    <property type="nucleotide sequence ID" value="NZ_JZDQ02000014.1"/>
</dbReference>
<organism evidence="4 5">
    <name type="scientific">Nocardioides luteus</name>
    <dbReference type="NCBI Taxonomy" id="1844"/>
    <lineage>
        <taxon>Bacteria</taxon>
        <taxon>Bacillati</taxon>
        <taxon>Actinomycetota</taxon>
        <taxon>Actinomycetes</taxon>
        <taxon>Propionibacteriales</taxon>
        <taxon>Nocardioidaceae</taxon>
        <taxon>Nocardioides</taxon>
    </lineage>
</organism>
<evidence type="ECO:0000313" key="5">
    <source>
        <dbReference type="Proteomes" id="UP000033772"/>
    </source>
</evidence>
<accession>A0A1J4N6L7</accession>
<feature type="region of interest" description="Disordered" evidence="2">
    <location>
        <begin position="40"/>
        <end position="64"/>
    </location>
</feature>
<dbReference type="InterPro" id="IPR011055">
    <property type="entry name" value="Dup_hybrid_motif"/>
</dbReference>
<dbReference type="Proteomes" id="UP000033772">
    <property type="component" value="Unassembled WGS sequence"/>
</dbReference>
<dbReference type="CDD" id="cd12797">
    <property type="entry name" value="M23_peptidase"/>
    <property type="match status" value="1"/>
</dbReference>
<proteinExistence type="predicted"/>
<dbReference type="SUPFAM" id="SSF51261">
    <property type="entry name" value="Duplicated hybrid motif"/>
    <property type="match status" value="1"/>
</dbReference>
<dbReference type="AlphaFoldDB" id="A0A1J4N6L7"/>
<name>A0A1J4N6L7_9ACTN</name>
<reference evidence="4" key="1">
    <citation type="submission" date="2016-10" db="EMBL/GenBank/DDBJ databases">
        <title>Draft Genome Sequence of Nocardioides luteus Strain BAFB, an Alkane-Degrading Bacterium Isolated from JP-7 Polluted Soil.</title>
        <authorList>
            <person name="Brown L."/>
            <person name="Ruiz O.N."/>
            <person name="Gunasekera T."/>
        </authorList>
    </citation>
    <scope>NUCLEOTIDE SEQUENCE [LARGE SCALE GENOMIC DNA]</scope>
    <source>
        <strain evidence="4">BAFB</strain>
    </source>
</reference>
<evidence type="ECO:0000256" key="2">
    <source>
        <dbReference type="SAM" id="MobiDB-lite"/>
    </source>
</evidence>
<dbReference type="Pfam" id="PF01551">
    <property type="entry name" value="Peptidase_M23"/>
    <property type="match status" value="1"/>
</dbReference>
<dbReference type="Gene3D" id="1.20.120.330">
    <property type="entry name" value="Nucleotidyltransferases domain 2"/>
    <property type="match status" value="1"/>
</dbReference>
<comment type="caution">
    <text evidence="4">The sequence shown here is derived from an EMBL/GenBank/DDBJ whole genome shotgun (WGS) entry which is preliminary data.</text>
</comment>
<dbReference type="Gene3D" id="2.70.70.10">
    <property type="entry name" value="Glucose Permease (Domain IIA)"/>
    <property type="match status" value="1"/>
</dbReference>
<dbReference type="OrthoDB" id="1099523at2"/>
<evidence type="ECO:0000256" key="1">
    <source>
        <dbReference type="SAM" id="Coils"/>
    </source>
</evidence>
<dbReference type="EMBL" id="JZDQ02000014">
    <property type="protein sequence ID" value="OIJ26607.1"/>
    <property type="molecule type" value="Genomic_DNA"/>
</dbReference>
<dbReference type="InterPro" id="IPR016047">
    <property type="entry name" value="M23ase_b-sheet_dom"/>
</dbReference>
<feature type="domain" description="M23ase beta-sheet core" evidence="3">
    <location>
        <begin position="319"/>
        <end position="417"/>
    </location>
</feature>
<feature type="compositionally biased region" description="Basic and acidic residues" evidence="2">
    <location>
        <begin position="45"/>
        <end position="61"/>
    </location>
</feature>
<dbReference type="PANTHER" id="PTHR21666">
    <property type="entry name" value="PEPTIDASE-RELATED"/>
    <property type="match status" value="1"/>
</dbReference>
<gene>
    <name evidence="4" type="ORF">UG56_011600</name>
</gene>
<keyword evidence="1" id="KW-0175">Coiled coil</keyword>
<dbReference type="GO" id="GO:0004222">
    <property type="term" value="F:metalloendopeptidase activity"/>
    <property type="evidence" value="ECO:0007669"/>
    <property type="project" value="TreeGrafter"/>
</dbReference>
<evidence type="ECO:0000259" key="3">
    <source>
        <dbReference type="Pfam" id="PF01551"/>
    </source>
</evidence>
<evidence type="ECO:0000313" key="4">
    <source>
        <dbReference type="EMBL" id="OIJ26607.1"/>
    </source>
</evidence>
<dbReference type="STRING" id="1844.UG56_011600"/>
<protein>
    <recommendedName>
        <fullName evidence="3">M23ase beta-sheet core domain-containing protein</fullName>
    </recommendedName>
</protein>
<dbReference type="InterPro" id="IPR050570">
    <property type="entry name" value="Cell_wall_metabolism_enzyme"/>
</dbReference>
<sequence length="423" mass="46307">MYPARLGATRRSRPLLALLVGCVLAGTLITPIARADDSLEDQQEQIEKEKEAAEDAVEHSSDALQRATTALARAQKKLAGARSRLKRTDVRLRAATRAHRRAEASLERQRAVLAAARTDLRTARKRATEAREELRDTILEEFTTASDPTLQEFSALLEGATLEELMRRRNYTDAVTSSQASTLERLQAGERLVARRERGQRRATAAVAATERSAARNVAEIERLRVRAAEARDEIAALVTRTSAARKKAAELAEEDRKVLAELEKQDAALKEKIAALAEGAQNRTVDTLVGMLAMPVADSYVTSPYGMRTHPTTGEYKLHDGVDLHAPCGTPLLAAESGTVIAQEWNDAYGNRLHLFLGNINGHSYTAVYNHLSAYRSEVDDTVGRGDVIGLAGTTGWSTGCHLHFMILRDGEIIDPMPMLGL</sequence>
<feature type="coiled-coil region" evidence="1">
    <location>
        <begin position="214"/>
        <end position="280"/>
    </location>
</feature>
<keyword evidence="5" id="KW-1185">Reference proteome</keyword>
<dbReference type="PANTHER" id="PTHR21666:SF291">
    <property type="entry name" value="STAGE II SPORULATION PROTEIN Q"/>
    <property type="match status" value="1"/>
</dbReference>